<dbReference type="GO" id="GO:0003824">
    <property type="term" value="F:catalytic activity"/>
    <property type="evidence" value="ECO:0007669"/>
    <property type="project" value="InterPro"/>
</dbReference>
<feature type="domain" description="Condensation" evidence="1">
    <location>
        <begin position="1"/>
        <end position="132"/>
    </location>
</feature>
<dbReference type="EMBL" id="JABBXF010000227">
    <property type="protein sequence ID" value="NVK82657.1"/>
    <property type="molecule type" value="Genomic_DNA"/>
</dbReference>
<keyword evidence="3" id="KW-1185">Reference proteome</keyword>
<gene>
    <name evidence="2" type="ORF">HG542_34245</name>
</gene>
<dbReference type="PANTHER" id="PTHR45398">
    <property type="match status" value="1"/>
</dbReference>
<dbReference type="PANTHER" id="PTHR45398:SF1">
    <property type="entry name" value="ENZYME, PUTATIVE (JCVI)-RELATED"/>
    <property type="match status" value="1"/>
</dbReference>
<evidence type="ECO:0000313" key="3">
    <source>
        <dbReference type="Proteomes" id="UP000587462"/>
    </source>
</evidence>
<protein>
    <recommendedName>
        <fullName evidence="1">Condensation domain-containing protein</fullName>
    </recommendedName>
</protein>
<accession>A0A7Y7BBN5</accession>
<dbReference type="Proteomes" id="UP000587462">
    <property type="component" value="Unassembled WGS sequence"/>
</dbReference>
<reference evidence="2 3" key="1">
    <citation type="submission" date="2020-04" db="EMBL/GenBank/DDBJ databases">
        <title>Draft Genome Sequence of Streptomyces morookaense DSM 40503, an 8-azaguanine-producing strain.</title>
        <authorList>
            <person name="Qi J."/>
            <person name="Gao J.-M."/>
        </authorList>
    </citation>
    <scope>NUCLEOTIDE SEQUENCE [LARGE SCALE GENOMIC DNA]</scope>
    <source>
        <strain evidence="2 3">DSM 40503</strain>
    </source>
</reference>
<dbReference type="SUPFAM" id="SSF52777">
    <property type="entry name" value="CoA-dependent acyltransferases"/>
    <property type="match status" value="1"/>
</dbReference>
<dbReference type="AlphaFoldDB" id="A0A7Y7BBN5"/>
<dbReference type="RefSeq" id="WP_171088348.1">
    <property type="nucleotide sequence ID" value="NZ_JABBXF010000227.1"/>
</dbReference>
<dbReference type="Gene3D" id="3.30.559.30">
    <property type="entry name" value="Nonribosomal peptide synthetase, condensation domain"/>
    <property type="match status" value="1"/>
</dbReference>
<evidence type="ECO:0000259" key="1">
    <source>
        <dbReference type="Pfam" id="PF00668"/>
    </source>
</evidence>
<feature type="non-terminal residue" evidence="2">
    <location>
        <position position="1"/>
    </location>
</feature>
<evidence type="ECO:0000313" key="2">
    <source>
        <dbReference type="EMBL" id="NVK82657.1"/>
    </source>
</evidence>
<organism evidence="2 3">
    <name type="scientific">Streptomyces morookaense</name>
    <name type="common">Streptoverticillium morookaense</name>
    <dbReference type="NCBI Taxonomy" id="1970"/>
    <lineage>
        <taxon>Bacteria</taxon>
        <taxon>Bacillati</taxon>
        <taxon>Actinomycetota</taxon>
        <taxon>Actinomycetes</taxon>
        <taxon>Kitasatosporales</taxon>
        <taxon>Streptomycetaceae</taxon>
        <taxon>Streptomyces</taxon>
    </lineage>
</organism>
<name>A0A7Y7BBN5_STRMO</name>
<dbReference type="Pfam" id="PF00668">
    <property type="entry name" value="Condensation"/>
    <property type="match status" value="1"/>
</dbReference>
<feature type="non-terminal residue" evidence="2">
    <location>
        <position position="133"/>
    </location>
</feature>
<sequence>AYWNDLLADLDEAPVLRQDTGTSVEVGISLDAERTALLLDSCQRAFGTRIDEFLLAAFGQALTGLTGRSISHLMVEGHGREEFDAQTDVSRTVGWFTTLHPVRLEVCDDPADTLKSVKDGLRAVPDKGIGYGP</sequence>
<comment type="caution">
    <text evidence="2">The sequence shown here is derived from an EMBL/GenBank/DDBJ whole genome shotgun (WGS) entry which is preliminary data.</text>
</comment>
<dbReference type="InterPro" id="IPR001242">
    <property type="entry name" value="Condensation_dom"/>
</dbReference>
<proteinExistence type="predicted"/>